<dbReference type="PANTHER" id="PTHR11002:SF45">
    <property type="entry name" value="CARBONIC ANHYDRASE"/>
    <property type="match status" value="1"/>
</dbReference>
<dbReference type="InterPro" id="IPR001765">
    <property type="entry name" value="Carbonic_anhydrase"/>
</dbReference>
<evidence type="ECO:0000256" key="7">
    <source>
        <dbReference type="ARBA" id="ARBA00048348"/>
    </source>
</evidence>
<keyword evidence="11" id="KW-1185">Reference proteome</keyword>
<evidence type="ECO:0000256" key="9">
    <source>
        <dbReference type="RuleBase" id="RU003956"/>
    </source>
</evidence>
<dbReference type="FunFam" id="3.40.1050.10:FF:000003">
    <property type="entry name" value="Carbonic anhydrase"/>
    <property type="match status" value="1"/>
</dbReference>
<dbReference type="Proteomes" id="UP000027138">
    <property type="component" value="Unassembled WGS sequence"/>
</dbReference>
<evidence type="ECO:0000256" key="6">
    <source>
        <dbReference type="ARBA" id="ARBA00023239"/>
    </source>
</evidence>
<gene>
    <name evidence="10" type="ORF">JCGZ_11478</name>
</gene>
<dbReference type="GO" id="GO:0004089">
    <property type="term" value="F:carbonate dehydratase activity"/>
    <property type="evidence" value="ECO:0007669"/>
    <property type="project" value="UniProtKB-UniRule"/>
</dbReference>
<evidence type="ECO:0000256" key="4">
    <source>
        <dbReference type="ARBA" id="ARBA00022799"/>
    </source>
</evidence>
<evidence type="ECO:0000256" key="2">
    <source>
        <dbReference type="ARBA" id="ARBA00006217"/>
    </source>
</evidence>
<dbReference type="KEGG" id="jcu:105640386"/>
<evidence type="ECO:0000256" key="8">
    <source>
        <dbReference type="PIRSR" id="PIRSR601765-1"/>
    </source>
</evidence>
<dbReference type="GO" id="GO:0015976">
    <property type="term" value="P:carbon utilization"/>
    <property type="evidence" value="ECO:0007669"/>
    <property type="project" value="InterPro"/>
</dbReference>
<feature type="binding site" evidence="8">
    <location>
        <position position="86"/>
    </location>
    <ligand>
        <name>Zn(2+)</name>
        <dbReference type="ChEBI" id="CHEBI:29105"/>
    </ligand>
</feature>
<comment type="similarity">
    <text evidence="2 9">Belongs to the beta-class carbonic anhydrase family.</text>
</comment>
<evidence type="ECO:0000256" key="3">
    <source>
        <dbReference type="ARBA" id="ARBA00012925"/>
    </source>
</evidence>
<keyword evidence="4" id="KW-0702">S-nitrosylation</keyword>
<dbReference type="InterPro" id="IPR036874">
    <property type="entry name" value="Carbonic_anhydrase_sf"/>
</dbReference>
<dbReference type="PANTHER" id="PTHR11002">
    <property type="entry name" value="CARBONIC ANHYDRASE"/>
    <property type="match status" value="1"/>
</dbReference>
<name>A0A067K4N4_JATCU</name>
<keyword evidence="6 9" id="KW-0456">Lyase</keyword>
<dbReference type="EC" id="4.2.1.1" evidence="3 9"/>
<dbReference type="SMART" id="SM00947">
    <property type="entry name" value="Pro_CA"/>
    <property type="match status" value="1"/>
</dbReference>
<dbReference type="CDD" id="cd00884">
    <property type="entry name" value="beta_CA_cladeB"/>
    <property type="match status" value="1"/>
</dbReference>
<sequence>MAKQSLPEQKLIEGLKKLLIAGEKDGVNDVVEEKIEKLIVELQGPEHPFDPVQRIKDGFHYFLRNKYDPSVAEGQQPKFLVFACSDSRVSPSHVLDFQPGEAFMVRNIANMVPPFNQLRYSGVGAAIEYAVAHLHVENILIIGHSRCGGIETLMSLPKDGSTSNDFIDDWVKIGLPAKRKVLEEHPHLDFYEQCKICERESVNFSLINIQTYPYVKAAMDKGKLTLRGGYYDFVNGIFELWEVKDCITQPIPI</sequence>
<dbReference type="InterPro" id="IPR045066">
    <property type="entry name" value="Beta_CA_cladeB"/>
</dbReference>
<keyword evidence="5 8" id="KW-0862">Zinc</keyword>
<dbReference type="GO" id="GO:0008270">
    <property type="term" value="F:zinc ion binding"/>
    <property type="evidence" value="ECO:0007669"/>
    <property type="project" value="UniProtKB-UniRule"/>
</dbReference>
<dbReference type="EMBL" id="KK914632">
    <property type="protein sequence ID" value="KDP31102.1"/>
    <property type="molecule type" value="Genomic_DNA"/>
</dbReference>
<organism evidence="10 11">
    <name type="scientific">Jatropha curcas</name>
    <name type="common">Barbados nut</name>
    <dbReference type="NCBI Taxonomy" id="180498"/>
    <lineage>
        <taxon>Eukaryota</taxon>
        <taxon>Viridiplantae</taxon>
        <taxon>Streptophyta</taxon>
        <taxon>Embryophyta</taxon>
        <taxon>Tracheophyta</taxon>
        <taxon>Spermatophyta</taxon>
        <taxon>Magnoliopsida</taxon>
        <taxon>eudicotyledons</taxon>
        <taxon>Gunneridae</taxon>
        <taxon>Pentapetalae</taxon>
        <taxon>rosids</taxon>
        <taxon>fabids</taxon>
        <taxon>Malpighiales</taxon>
        <taxon>Euphorbiaceae</taxon>
        <taxon>Crotonoideae</taxon>
        <taxon>Jatropheae</taxon>
        <taxon>Jatropha</taxon>
    </lineage>
</organism>
<proteinExistence type="inferred from homology"/>
<dbReference type="PROSITE" id="PS00705">
    <property type="entry name" value="PROK_CO2_ANHYDRASE_2"/>
    <property type="match status" value="1"/>
</dbReference>
<evidence type="ECO:0000256" key="1">
    <source>
        <dbReference type="ARBA" id="ARBA00002904"/>
    </source>
</evidence>
<evidence type="ECO:0000313" key="10">
    <source>
        <dbReference type="EMBL" id="KDP31102.1"/>
    </source>
</evidence>
<feature type="binding site" evidence="8">
    <location>
        <position position="84"/>
    </location>
    <ligand>
        <name>Zn(2+)</name>
        <dbReference type="ChEBI" id="CHEBI:29105"/>
    </ligand>
</feature>
<dbReference type="InterPro" id="IPR015892">
    <property type="entry name" value="Carbonic_anhydrase_CS"/>
</dbReference>
<dbReference type="OrthoDB" id="10248475at2759"/>
<keyword evidence="8" id="KW-0479">Metal-binding</keyword>
<comment type="function">
    <text evidence="1 9">Reversible hydration of carbon dioxide.</text>
</comment>
<reference evidence="10 11" key="1">
    <citation type="journal article" date="2014" name="PLoS ONE">
        <title>Global Analysis of Gene Expression Profiles in Physic Nut (Jatropha curcas L.) Seedlings Exposed to Salt Stress.</title>
        <authorList>
            <person name="Zhang L."/>
            <person name="Zhang C."/>
            <person name="Wu P."/>
            <person name="Chen Y."/>
            <person name="Li M."/>
            <person name="Jiang H."/>
            <person name="Wu G."/>
        </authorList>
    </citation>
    <scope>NUCLEOTIDE SEQUENCE [LARGE SCALE GENOMIC DNA]</scope>
    <source>
        <strain evidence="11">cv. GZQX0401</strain>
        <tissue evidence="10">Young leaves</tissue>
    </source>
</reference>
<comment type="catalytic activity">
    <reaction evidence="7 9">
        <text>hydrogencarbonate + H(+) = CO2 + H2O</text>
        <dbReference type="Rhea" id="RHEA:10748"/>
        <dbReference type="ChEBI" id="CHEBI:15377"/>
        <dbReference type="ChEBI" id="CHEBI:15378"/>
        <dbReference type="ChEBI" id="CHEBI:16526"/>
        <dbReference type="ChEBI" id="CHEBI:17544"/>
        <dbReference type="EC" id="4.2.1.1"/>
    </reaction>
</comment>
<dbReference type="AlphaFoldDB" id="A0A067K4N4"/>
<feature type="binding site" evidence="8">
    <location>
        <position position="144"/>
    </location>
    <ligand>
        <name>Zn(2+)</name>
        <dbReference type="ChEBI" id="CHEBI:29105"/>
    </ligand>
</feature>
<evidence type="ECO:0000256" key="5">
    <source>
        <dbReference type="ARBA" id="ARBA00022833"/>
    </source>
</evidence>
<dbReference type="PROSITE" id="PS00704">
    <property type="entry name" value="PROK_CO2_ANHYDRASE_1"/>
    <property type="match status" value="1"/>
</dbReference>
<feature type="binding site" evidence="8">
    <location>
        <position position="147"/>
    </location>
    <ligand>
        <name>Zn(2+)</name>
        <dbReference type="ChEBI" id="CHEBI:29105"/>
    </ligand>
</feature>
<protein>
    <recommendedName>
        <fullName evidence="3 9">Carbonic anhydrase</fullName>
        <ecNumber evidence="3 9">4.2.1.1</ecNumber>
    </recommendedName>
    <alternativeName>
        <fullName evidence="9">Carbonate dehydratase</fullName>
    </alternativeName>
</protein>
<dbReference type="Gene3D" id="3.40.1050.10">
    <property type="entry name" value="Carbonic anhydrase"/>
    <property type="match status" value="1"/>
</dbReference>
<accession>A0A067K4N4</accession>
<comment type="cofactor">
    <cofactor evidence="8">
        <name>Zn(2+)</name>
        <dbReference type="ChEBI" id="CHEBI:29105"/>
    </cofactor>
    <text evidence="8">Binds 1 zinc ion per subunit.</text>
</comment>
<dbReference type="Pfam" id="PF00484">
    <property type="entry name" value="Pro_CA"/>
    <property type="match status" value="1"/>
</dbReference>
<dbReference type="STRING" id="180498.A0A067K4N4"/>
<dbReference type="SUPFAM" id="SSF53056">
    <property type="entry name" value="beta-carbonic anhydrase, cab"/>
    <property type="match status" value="1"/>
</dbReference>
<evidence type="ECO:0000313" key="11">
    <source>
        <dbReference type="Proteomes" id="UP000027138"/>
    </source>
</evidence>